<reference evidence="2 3" key="1">
    <citation type="submission" date="2016-04" db="EMBL/GenBank/DDBJ databases">
        <title>Genome analyses suggest a sexual origin of heterokaryosis in a supposedly ancient asexual fungus.</title>
        <authorList>
            <person name="Ropars J."/>
            <person name="Sedzielewska K."/>
            <person name="Noel J."/>
            <person name="Charron P."/>
            <person name="Farinelli L."/>
            <person name="Marton T."/>
            <person name="Kruger M."/>
            <person name="Pelin A."/>
            <person name="Brachmann A."/>
            <person name="Corradi N."/>
        </authorList>
    </citation>
    <scope>NUCLEOTIDE SEQUENCE [LARGE SCALE GENOMIC DNA]</scope>
    <source>
        <strain evidence="2 3">C2</strain>
    </source>
</reference>
<dbReference type="EMBL" id="LLXL01000161">
    <property type="protein sequence ID" value="PKK76847.1"/>
    <property type="molecule type" value="Genomic_DNA"/>
</dbReference>
<evidence type="ECO:0000256" key="1">
    <source>
        <dbReference type="SAM" id="MobiDB-lite"/>
    </source>
</evidence>
<reference evidence="2 3" key="2">
    <citation type="submission" date="2017-10" db="EMBL/GenBank/DDBJ databases">
        <title>Extensive intraspecific genome diversity in a model arbuscular mycorrhizal fungus.</title>
        <authorList>
            <person name="Chen E.C.H."/>
            <person name="Morin E."/>
            <person name="Baudet D."/>
            <person name="Noel J."/>
            <person name="Ndikumana S."/>
            <person name="Charron P."/>
            <person name="St-Onge C."/>
            <person name="Giorgi J."/>
            <person name="Grigoriev I.V."/>
            <person name="Roux C."/>
            <person name="Martin F.M."/>
            <person name="Corradi N."/>
        </authorList>
    </citation>
    <scope>NUCLEOTIDE SEQUENCE [LARGE SCALE GENOMIC DNA]</scope>
    <source>
        <strain evidence="2 3">C2</strain>
    </source>
</reference>
<sequence>MVKDLPRELWLEIFKHFIVSFGVMELYKYRKVCKVWFELIIVILIDKLTSMITKIKYYYQIIRGSIKEEIKSNSSPPPSPSPSPSSHSSTQQTMNNFITYNYNTESFECNFITTLNNDKSEEGKKKENIKKKYSEFCIIFHLIYEILNVDSIKRIREYLIHNYWLNIEEDIIDDDSKYFQKIIVRGDKLLPYIDYIDQINDLICYFNNLTTAQ</sequence>
<gene>
    <name evidence="2" type="ORF">RhiirC2_733257</name>
</gene>
<proteinExistence type="predicted"/>
<dbReference type="AlphaFoldDB" id="A0A2N1NSH5"/>
<name>A0A2N1NSH5_9GLOM</name>
<dbReference type="VEuPathDB" id="FungiDB:FUN_023208"/>
<evidence type="ECO:0008006" key="4">
    <source>
        <dbReference type="Google" id="ProtNLM"/>
    </source>
</evidence>
<protein>
    <recommendedName>
        <fullName evidence="4">F-box domain-containing protein</fullName>
    </recommendedName>
</protein>
<feature type="region of interest" description="Disordered" evidence="1">
    <location>
        <begin position="70"/>
        <end position="91"/>
    </location>
</feature>
<organism evidence="2 3">
    <name type="scientific">Rhizophagus irregularis</name>
    <dbReference type="NCBI Taxonomy" id="588596"/>
    <lineage>
        <taxon>Eukaryota</taxon>
        <taxon>Fungi</taxon>
        <taxon>Fungi incertae sedis</taxon>
        <taxon>Mucoromycota</taxon>
        <taxon>Glomeromycotina</taxon>
        <taxon>Glomeromycetes</taxon>
        <taxon>Glomerales</taxon>
        <taxon>Glomeraceae</taxon>
        <taxon>Rhizophagus</taxon>
    </lineage>
</organism>
<dbReference type="Proteomes" id="UP000233469">
    <property type="component" value="Unassembled WGS sequence"/>
</dbReference>
<evidence type="ECO:0000313" key="3">
    <source>
        <dbReference type="Proteomes" id="UP000233469"/>
    </source>
</evidence>
<evidence type="ECO:0000313" key="2">
    <source>
        <dbReference type="EMBL" id="PKK76847.1"/>
    </source>
</evidence>
<dbReference type="VEuPathDB" id="FungiDB:RhiirFUN_001285"/>
<accession>A0A2N1NSH5</accession>
<comment type="caution">
    <text evidence="2">The sequence shown here is derived from an EMBL/GenBank/DDBJ whole genome shotgun (WGS) entry which is preliminary data.</text>
</comment>
<dbReference type="VEuPathDB" id="FungiDB:RhiirA1_531975"/>